<accession>A0A5B8ITC2</accession>
<sequence length="132" mass="14776">MSNRHLAMVAILVPDYDAGIDFFVGQLGFDLLEDTDLGDGKRWVRVAPEGAQTQFLLARAIGDQRDSIGRQGGGRVWLFLETDDFDRDHRAMLAAGITFEEAPRSAPYGKVAVFNDPFGNRWDLIEFSRDPD</sequence>
<evidence type="ECO:0000313" key="2">
    <source>
        <dbReference type="EMBL" id="QDY68693.1"/>
    </source>
</evidence>
<protein>
    <submittedName>
        <fullName evidence="2">VOC family protein</fullName>
    </submittedName>
</protein>
<proteinExistence type="predicted"/>
<dbReference type="Proteomes" id="UP000318483">
    <property type="component" value="Chromosome"/>
</dbReference>
<dbReference type="EMBL" id="CP042261">
    <property type="protein sequence ID" value="QDY68693.1"/>
    <property type="molecule type" value="Genomic_DNA"/>
</dbReference>
<keyword evidence="3" id="KW-1185">Reference proteome</keyword>
<dbReference type="PANTHER" id="PTHR36437">
    <property type="entry name" value="GLYOXALASE/BLEOMYCIN RESISTANCE PROTEIN/DIOXYGENASE"/>
    <property type="match status" value="1"/>
</dbReference>
<dbReference type="PANTHER" id="PTHR36437:SF2">
    <property type="entry name" value="GLYOXALASE_BLEOMYCIN RESISTANCE PROTEIN_DIOXYGENASE"/>
    <property type="match status" value="1"/>
</dbReference>
<evidence type="ECO:0000313" key="3">
    <source>
        <dbReference type="Proteomes" id="UP000318483"/>
    </source>
</evidence>
<name>A0A5B8ITC2_9RHOB</name>
<dbReference type="Pfam" id="PF00903">
    <property type="entry name" value="Glyoxalase"/>
    <property type="match status" value="1"/>
</dbReference>
<dbReference type="RefSeq" id="WP_146363571.1">
    <property type="nucleotide sequence ID" value="NZ_CP042261.1"/>
</dbReference>
<dbReference type="InterPro" id="IPR037523">
    <property type="entry name" value="VOC_core"/>
</dbReference>
<dbReference type="InterPro" id="IPR029068">
    <property type="entry name" value="Glyas_Bleomycin-R_OHBP_Dase"/>
</dbReference>
<dbReference type="SUPFAM" id="SSF54593">
    <property type="entry name" value="Glyoxalase/Bleomycin resistance protein/Dihydroxybiphenyl dioxygenase"/>
    <property type="match status" value="1"/>
</dbReference>
<gene>
    <name evidence="2" type="ORF">FPZ52_03025</name>
</gene>
<organism evidence="2 3">
    <name type="scientific">Qingshengfaniella alkalisoli</name>
    <dbReference type="NCBI Taxonomy" id="2599296"/>
    <lineage>
        <taxon>Bacteria</taxon>
        <taxon>Pseudomonadati</taxon>
        <taxon>Pseudomonadota</taxon>
        <taxon>Alphaproteobacteria</taxon>
        <taxon>Rhodobacterales</taxon>
        <taxon>Paracoccaceae</taxon>
        <taxon>Qingshengfaniella</taxon>
    </lineage>
</organism>
<dbReference type="OrthoDB" id="9794917at2"/>
<feature type="domain" description="VOC" evidence="1">
    <location>
        <begin position="5"/>
        <end position="127"/>
    </location>
</feature>
<dbReference type="PROSITE" id="PS51819">
    <property type="entry name" value="VOC"/>
    <property type="match status" value="1"/>
</dbReference>
<dbReference type="Gene3D" id="3.10.180.10">
    <property type="entry name" value="2,3-Dihydroxybiphenyl 1,2-Dioxygenase, domain 1"/>
    <property type="match status" value="1"/>
</dbReference>
<dbReference type="InterPro" id="IPR004360">
    <property type="entry name" value="Glyas_Fos-R_dOase_dom"/>
</dbReference>
<dbReference type="KEGG" id="lit:FPZ52_03025"/>
<dbReference type="AlphaFoldDB" id="A0A5B8ITC2"/>
<evidence type="ECO:0000259" key="1">
    <source>
        <dbReference type="PROSITE" id="PS51819"/>
    </source>
</evidence>
<reference evidence="2 3" key="1">
    <citation type="submission" date="2019-07" db="EMBL/GenBank/DDBJ databases">
        <title>Litoreibacter alkalisoli sp. nov., isolated from saline-alkaline soil.</title>
        <authorList>
            <person name="Wang S."/>
            <person name="Xu L."/>
            <person name="Xing Y.-T."/>
            <person name="Sun J.-Q."/>
        </authorList>
    </citation>
    <scope>NUCLEOTIDE SEQUENCE [LARGE SCALE GENOMIC DNA]</scope>
    <source>
        <strain evidence="2 3">LN3S51</strain>
    </source>
</reference>